<protein>
    <submittedName>
        <fullName evidence="3">4-oxalocrotonate decarboxylase</fullName>
    </submittedName>
</protein>
<proteinExistence type="predicted"/>
<dbReference type="Pfam" id="PF01557">
    <property type="entry name" value="FAA_hydrolase"/>
    <property type="match status" value="1"/>
</dbReference>
<evidence type="ECO:0000313" key="4">
    <source>
        <dbReference type="Proteomes" id="UP001142292"/>
    </source>
</evidence>
<reference evidence="3" key="1">
    <citation type="journal article" date="2014" name="Int. J. Syst. Evol. Microbiol.">
        <title>Complete genome of a new Firmicutes species belonging to the dominant human colonic microbiota ('Ruminococcus bicirculans') reveals two chromosomes and a selective capacity to utilize plant glucans.</title>
        <authorList>
            <consortium name="NISC Comparative Sequencing Program"/>
            <person name="Wegmann U."/>
            <person name="Louis P."/>
            <person name="Goesmann A."/>
            <person name="Henrissat B."/>
            <person name="Duncan S.H."/>
            <person name="Flint H.J."/>
        </authorList>
    </citation>
    <scope>NUCLEOTIDE SEQUENCE</scope>
    <source>
        <strain evidence="3">VKM Ac-1246</strain>
    </source>
</reference>
<dbReference type="PANTHER" id="PTHR30143:SF0">
    <property type="entry name" value="2-KETO-4-PENTENOATE HYDRATASE"/>
    <property type="match status" value="1"/>
</dbReference>
<evidence type="ECO:0000313" key="3">
    <source>
        <dbReference type="EMBL" id="GLJ69005.1"/>
    </source>
</evidence>
<dbReference type="PANTHER" id="PTHR30143">
    <property type="entry name" value="ACID HYDRATASE"/>
    <property type="match status" value="1"/>
</dbReference>
<sequence length="261" mass="27533">MPDIALLADALADAESSARPIAQLSDSTSLSLSDAYDVQLFGVLRRVRAGDPVVGLKLGFTSIEKARQMGVHDVILGVLTASRDLGAGSSVSLGSMIHPRIEPELAFKLGPDVAALDLTDPRVDLLDHVTHVAAAVELIDSRYRDFRFTVEDVVADNTSAARFQVGEWVPFDTVRERVGDLSVTLRASGEEVRSGSTHAILGDPLEAVRAVQRLAVRYGHRLPASAVILAGAATAALPMAAATVYEATVEGVGAVMVQAEV</sequence>
<keyword evidence="4" id="KW-1185">Reference proteome</keyword>
<organism evidence="3 4">
    <name type="scientific">Nocardioides luteus</name>
    <dbReference type="NCBI Taxonomy" id="1844"/>
    <lineage>
        <taxon>Bacteria</taxon>
        <taxon>Bacillati</taxon>
        <taxon>Actinomycetota</taxon>
        <taxon>Actinomycetes</taxon>
        <taxon>Propionibacteriales</taxon>
        <taxon>Nocardioidaceae</taxon>
        <taxon>Nocardioides</taxon>
    </lineage>
</organism>
<dbReference type="SUPFAM" id="SSF56529">
    <property type="entry name" value="FAH"/>
    <property type="match status" value="1"/>
</dbReference>
<dbReference type="Proteomes" id="UP001142292">
    <property type="component" value="Unassembled WGS sequence"/>
</dbReference>
<feature type="domain" description="Fumarylacetoacetase-like C-terminal" evidence="2">
    <location>
        <begin position="85"/>
        <end position="255"/>
    </location>
</feature>
<gene>
    <name evidence="3" type="ORF">GCM10017579_30410</name>
</gene>
<dbReference type="RefSeq" id="WP_189117487.1">
    <property type="nucleotide sequence ID" value="NZ_BMRK01000003.1"/>
</dbReference>
<reference evidence="3" key="2">
    <citation type="submission" date="2023-01" db="EMBL/GenBank/DDBJ databases">
        <authorList>
            <person name="Sun Q."/>
            <person name="Evtushenko L."/>
        </authorList>
    </citation>
    <scope>NUCLEOTIDE SEQUENCE</scope>
    <source>
        <strain evidence="3">VKM Ac-1246</strain>
    </source>
</reference>
<evidence type="ECO:0000259" key="2">
    <source>
        <dbReference type="Pfam" id="PF01557"/>
    </source>
</evidence>
<accession>A0ABQ5SY93</accession>
<dbReference type="Gene3D" id="3.90.850.10">
    <property type="entry name" value="Fumarylacetoacetase-like, C-terminal domain"/>
    <property type="match status" value="1"/>
</dbReference>
<name>A0ABQ5SY93_9ACTN</name>
<dbReference type="InterPro" id="IPR011234">
    <property type="entry name" value="Fumarylacetoacetase-like_C"/>
</dbReference>
<dbReference type="InterPro" id="IPR050772">
    <property type="entry name" value="Hydratase-Decarb/MhpD_sf"/>
</dbReference>
<evidence type="ECO:0000256" key="1">
    <source>
        <dbReference type="ARBA" id="ARBA00023239"/>
    </source>
</evidence>
<keyword evidence="1" id="KW-0456">Lyase</keyword>
<dbReference type="EMBL" id="BSEL01000005">
    <property type="protein sequence ID" value="GLJ69005.1"/>
    <property type="molecule type" value="Genomic_DNA"/>
</dbReference>
<comment type="caution">
    <text evidence="3">The sequence shown here is derived from an EMBL/GenBank/DDBJ whole genome shotgun (WGS) entry which is preliminary data.</text>
</comment>
<dbReference type="InterPro" id="IPR036663">
    <property type="entry name" value="Fumarylacetoacetase_C_sf"/>
</dbReference>